<reference evidence="2 3" key="1">
    <citation type="journal article" date="2019" name="Int. J. Syst. Evol. Microbiol.">
        <title>The Global Catalogue of Microorganisms (GCM) 10K type strain sequencing project: providing services to taxonomists for standard genome sequencing and annotation.</title>
        <authorList>
            <consortium name="The Broad Institute Genomics Platform"/>
            <consortium name="The Broad Institute Genome Sequencing Center for Infectious Disease"/>
            <person name="Wu L."/>
            <person name="Ma J."/>
        </authorList>
    </citation>
    <scope>NUCLEOTIDE SEQUENCE [LARGE SCALE GENOMIC DNA]</scope>
    <source>
        <strain evidence="2 3">JCM 6833</strain>
    </source>
</reference>
<evidence type="ECO:0000313" key="3">
    <source>
        <dbReference type="Proteomes" id="UP001501509"/>
    </source>
</evidence>
<organism evidence="2 3">
    <name type="scientific">Actinomadura fulvescens</name>
    <dbReference type="NCBI Taxonomy" id="46160"/>
    <lineage>
        <taxon>Bacteria</taxon>
        <taxon>Bacillati</taxon>
        <taxon>Actinomycetota</taxon>
        <taxon>Actinomycetes</taxon>
        <taxon>Streptosporangiales</taxon>
        <taxon>Thermomonosporaceae</taxon>
        <taxon>Actinomadura</taxon>
    </lineage>
</organism>
<dbReference type="Proteomes" id="UP001501509">
    <property type="component" value="Unassembled WGS sequence"/>
</dbReference>
<feature type="region of interest" description="Disordered" evidence="1">
    <location>
        <begin position="233"/>
        <end position="274"/>
    </location>
</feature>
<gene>
    <name evidence="2" type="ORF">GCM10010411_56270</name>
</gene>
<protein>
    <submittedName>
        <fullName evidence="2">Uncharacterized protein</fullName>
    </submittedName>
</protein>
<evidence type="ECO:0000256" key="1">
    <source>
        <dbReference type="SAM" id="MobiDB-lite"/>
    </source>
</evidence>
<accession>A0ABN3Q3C1</accession>
<name>A0ABN3Q3C1_9ACTN</name>
<comment type="caution">
    <text evidence="2">The sequence shown here is derived from an EMBL/GenBank/DDBJ whole genome shotgun (WGS) entry which is preliminary data.</text>
</comment>
<keyword evidence="3" id="KW-1185">Reference proteome</keyword>
<sequence length="274" mass="29268">MPDNIDPDLIETIAALVDSSKNQLDYLKALDPPVDTRLAESFISDLLTELMLFARTCALDFERLLDRVRDEVSTVPVGGARYTVGSPVTMTGAVARQSAAAGLPTRGVITGEYAPNGFYVRCLGGPRSFQLAEKYLTRGPAFQPLSIHQAVIEDPLTAEKALVDTTAQIQAAWMRGVRPNEKDLGDQRALTNVLASWNGMDAERVTQLVSSKVSEQVNRLVAAPADHPAQLAGEDAVLSLDQGVPPPERQQTGRDSPPGPALGPSGSPRTKGAT</sequence>
<dbReference type="RefSeq" id="WP_344545460.1">
    <property type="nucleotide sequence ID" value="NZ_BAAATD010000008.1"/>
</dbReference>
<proteinExistence type="predicted"/>
<dbReference type="EMBL" id="BAAATD010000008">
    <property type="protein sequence ID" value="GAA2614109.1"/>
    <property type="molecule type" value="Genomic_DNA"/>
</dbReference>
<evidence type="ECO:0000313" key="2">
    <source>
        <dbReference type="EMBL" id="GAA2614109.1"/>
    </source>
</evidence>